<evidence type="ECO:0000313" key="1">
    <source>
        <dbReference type="EMBL" id="PKU26402.1"/>
    </source>
</evidence>
<dbReference type="Gene3D" id="3.90.1140.10">
    <property type="entry name" value="Cyclic phosphodiesterase"/>
    <property type="match status" value="1"/>
</dbReference>
<dbReference type="OrthoDB" id="4954742at2"/>
<gene>
    <name evidence="1" type="ORF">CWS72_00690</name>
</gene>
<dbReference type="InterPro" id="IPR009389">
    <property type="entry name" value="DUF1045"/>
</dbReference>
<reference evidence="2" key="1">
    <citation type="submission" date="2017-12" db="EMBL/GenBank/DDBJ databases">
        <title>Draft genome sequence of Telmatospirillum siberiense 26-4b1T, an acidotolerant peatland alphaproteobacterium potentially involved in sulfur cycling.</title>
        <authorList>
            <person name="Hausmann B."/>
            <person name="Pjevac P."/>
            <person name="Schreck K."/>
            <person name="Herbold C.W."/>
            <person name="Daims H."/>
            <person name="Wagner M."/>
            <person name="Pester M."/>
            <person name="Loy A."/>
        </authorList>
    </citation>
    <scope>NUCLEOTIDE SEQUENCE [LARGE SCALE GENOMIC DNA]</scope>
    <source>
        <strain evidence="2">26-4b1</strain>
    </source>
</reference>
<protein>
    <submittedName>
        <fullName evidence="1">Phosphonate metabolism protein</fullName>
    </submittedName>
</protein>
<dbReference type="EMBL" id="PIUM01000001">
    <property type="protein sequence ID" value="PKU26402.1"/>
    <property type="molecule type" value="Genomic_DNA"/>
</dbReference>
<dbReference type="Proteomes" id="UP000233293">
    <property type="component" value="Unassembled WGS sequence"/>
</dbReference>
<organism evidence="1 2">
    <name type="scientific">Telmatospirillum siberiense</name>
    <dbReference type="NCBI Taxonomy" id="382514"/>
    <lineage>
        <taxon>Bacteria</taxon>
        <taxon>Pseudomonadati</taxon>
        <taxon>Pseudomonadota</taxon>
        <taxon>Alphaproteobacteria</taxon>
        <taxon>Rhodospirillales</taxon>
        <taxon>Rhodospirillaceae</taxon>
        <taxon>Telmatospirillum</taxon>
    </lineage>
</organism>
<dbReference type="AlphaFoldDB" id="A0A2N3Q174"/>
<accession>A0A2N3Q174</accession>
<sequence length="229" mass="25864">MSGVRYALYFAPEDESPLARFGWGWLGRRPDMPTPLALPCVGLDPARQEQVVAEARNYGFHATLKPPFHLAEDASREALCDLAAGFAARRRPFEEVFSLAELHGFLAVRPAQPSAAIASLADDCVLHFDRFRAPPSPAERQRRLSQPLNERQKAYVDAWGYPYVFEEFRFHMTLTCRLDEAERAIYRPILEDLARPALAEPVAFRSLCLFEQPAPGAPFVLSRRFPFGD</sequence>
<dbReference type="PIRSF" id="PIRSF033328">
    <property type="entry name" value="Phest_Mll4975"/>
    <property type="match status" value="1"/>
</dbReference>
<keyword evidence="2" id="KW-1185">Reference proteome</keyword>
<evidence type="ECO:0000313" key="2">
    <source>
        <dbReference type="Proteomes" id="UP000233293"/>
    </source>
</evidence>
<name>A0A2N3Q174_9PROT</name>
<dbReference type="Pfam" id="PF06299">
    <property type="entry name" value="DUF1045"/>
    <property type="match status" value="1"/>
</dbReference>
<comment type="caution">
    <text evidence="1">The sequence shown here is derived from an EMBL/GenBank/DDBJ whole genome shotgun (WGS) entry which is preliminary data.</text>
</comment>
<dbReference type="RefSeq" id="WP_101248632.1">
    <property type="nucleotide sequence ID" value="NZ_PIUM01000001.1"/>
</dbReference>
<proteinExistence type="predicted"/>